<evidence type="ECO:0000256" key="1">
    <source>
        <dbReference type="SAM" id="Phobius"/>
    </source>
</evidence>
<accession>F0WU35</accession>
<protein>
    <submittedName>
        <fullName evidence="2">AlNc14C264G9858 protein</fullName>
    </submittedName>
</protein>
<keyword evidence="1" id="KW-0812">Transmembrane</keyword>
<keyword evidence="1" id="KW-0472">Membrane</keyword>
<dbReference type="CDD" id="cd12087">
    <property type="entry name" value="TM_EGFR-like"/>
    <property type="match status" value="1"/>
</dbReference>
<dbReference type="HOGENOM" id="CLU_1071252_0_0_1"/>
<organism evidence="2">
    <name type="scientific">Albugo laibachii Nc14</name>
    <dbReference type="NCBI Taxonomy" id="890382"/>
    <lineage>
        <taxon>Eukaryota</taxon>
        <taxon>Sar</taxon>
        <taxon>Stramenopiles</taxon>
        <taxon>Oomycota</taxon>
        <taxon>Peronosporomycetes</taxon>
        <taxon>Albuginales</taxon>
        <taxon>Albuginaceae</taxon>
        <taxon>Albugo</taxon>
    </lineage>
</organism>
<dbReference type="AlphaFoldDB" id="F0WU35"/>
<name>F0WU35_9STRA</name>
<sequence length="260" mass="29038">MVTHNVYALREDLLLFRQLQPKSNASDEEIPPMDEQEFSLDQPIDDFPPHNPPVGGGVSLFSVIFIVIGILFVILLMGAMEWRKKRQRHQAKKAYSGQHEAMLRNGAAPRLPDLPTFQSSNYSEEGKSATSRISNLLHNAFGKHTPQEHIGPSENKYDAMGDLDRKPSGQFSVAESVRESHVKRKLISIQKTSPSVLPPSSRINVKIEQKIEAGVRDTSTTIKELPTGPPVDADFCHTNEKNTTSAVFLRRSEDDEEIAI</sequence>
<reference evidence="2" key="1">
    <citation type="journal article" date="2011" name="PLoS Biol.">
        <title>Gene gain and loss during evolution of obligate parasitism in the white rust pathogen of Arabidopsis thaliana.</title>
        <authorList>
            <person name="Kemen E."/>
            <person name="Gardiner A."/>
            <person name="Schultz-Larsen T."/>
            <person name="Kemen A.C."/>
            <person name="Balmuth A.L."/>
            <person name="Robert-Seilaniantz A."/>
            <person name="Bailey K."/>
            <person name="Holub E."/>
            <person name="Studholme D.J."/>
            <person name="Maclean D."/>
            <person name="Jones J.D."/>
        </authorList>
    </citation>
    <scope>NUCLEOTIDE SEQUENCE</scope>
</reference>
<gene>
    <name evidence="2" type="primary">AlNc14C264G9858</name>
    <name evidence="2" type="ORF">ALNC14_110240</name>
</gene>
<dbReference type="EMBL" id="FR824309">
    <property type="protein sequence ID" value="CCA24880.1"/>
    <property type="molecule type" value="Genomic_DNA"/>
</dbReference>
<reference evidence="2" key="2">
    <citation type="submission" date="2011-02" db="EMBL/GenBank/DDBJ databases">
        <authorList>
            <person name="MacLean D."/>
        </authorList>
    </citation>
    <scope>NUCLEOTIDE SEQUENCE</scope>
</reference>
<evidence type="ECO:0000313" key="2">
    <source>
        <dbReference type="EMBL" id="CCA24880.1"/>
    </source>
</evidence>
<proteinExistence type="predicted"/>
<feature type="transmembrane region" description="Helical" evidence="1">
    <location>
        <begin position="58"/>
        <end position="79"/>
    </location>
</feature>
<keyword evidence="1" id="KW-1133">Transmembrane helix</keyword>